<dbReference type="InterPro" id="IPR003004">
    <property type="entry name" value="GspF/PilC"/>
</dbReference>
<dbReference type="EMBL" id="VMGK01000028">
    <property type="protein sequence ID" value="TSC92427.1"/>
    <property type="molecule type" value="Genomic_DNA"/>
</dbReference>
<evidence type="ECO:0000313" key="11">
    <source>
        <dbReference type="Proteomes" id="UP000315689"/>
    </source>
</evidence>
<evidence type="ECO:0000256" key="5">
    <source>
        <dbReference type="ARBA" id="ARBA00022989"/>
    </source>
</evidence>
<evidence type="ECO:0000256" key="3">
    <source>
        <dbReference type="ARBA" id="ARBA00022475"/>
    </source>
</evidence>
<feature type="transmembrane region" description="Helical" evidence="8">
    <location>
        <begin position="43"/>
        <end position="60"/>
    </location>
</feature>
<name>A0A554LHV6_9BACT</name>
<dbReference type="Pfam" id="PF00482">
    <property type="entry name" value="T2SSF"/>
    <property type="match status" value="2"/>
</dbReference>
<protein>
    <recommendedName>
        <fullName evidence="9">Type II secretion system protein GspF domain-containing protein</fullName>
    </recommendedName>
</protein>
<dbReference type="GO" id="GO:0005886">
    <property type="term" value="C:plasma membrane"/>
    <property type="evidence" value="ECO:0007669"/>
    <property type="project" value="UniProtKB-SubCell"/>
</dbReference>
<evidence type="ECO:0000256" key="6">
    <source>
        <dbReference type="ARBA" id="ARBA00023136"/>
    </source>
</evidence>
<feature type="domain" description="Type II secretion system protein GspF" evidence="9">
    <location>
        <begin position="39"/>
        <end position="161"/>
    </location>
</feature>
<accession>A0A554LHV6</accession>
<comment type="similarity">
    <text evidence="2">Belongs to the GSP F family.</text>
</comment>
<keyword evidence="4 8" id="KW-0812">Transmembrane</keyword>
<keyword evidence="3" id="KW-1003">Cell membrane</keyword>
<dbReference type="Gene3D" id="1.20.81.30">
    <property type="entry name" value="Type II secretion system (T2SS), domain F"/>
    <property type="match status" value="2"/>
</dbReference>
<evidence type="ECO:0000259" key="9">
    <source>
        <dbReference type="Pfam" id="PF00482"/>
    </source>
</evidence>
<evidence type="ECO:0000256" key="7">
    <source>
        <dbReference type="SAM" id="MobiDB-lite"/>
    </source>
</evidence>
<feature type="domain" description="Type II secretion system protein GspF" evidence="9">
    <location>
        <begin position="246"/>
        <end position="368"/>
    </location>
</feature>
<reference evidence="10 11" key="1">
    <citation type="submission" date="2017-07" db="EMBL/GenBank/DDBJ databases">
        <title>Mechanisms for carbon and nitrogen cycling indicate functional differentiation within the Candidate Phyla Radiation.</title>
        <authorList>
            <person name="Danczak R.E."/>
            <person name="Johnston M.D."/>
            <person name="Kenah C."/>
            <person name="Slattery M."/>
            <person name="Wrighton K.C."/>
            <person name="Wilkins M.J."/>
        </authorList>
    </citation>
    <scope>NUCLEOTIDE SEQUENCE [LARGE SCALE GENOMIC DNA]</scope>
    <source>
        <strain evidence="10">Licking1014_7</strain>
    </source>
</reference>
<dbReference type="AlphaFoldDB" id="A0A554LHV6"/>
<dbReference type="InterPro" id="IPR042094">
    <property type="entry name" value="T2SS_GspF_sf"/>
</dbReference>
<gene>
    <name evidence="10" type="ORF">CEN89_709</name>
</gene>
<feature type="region of interest" description="Disordered" evidence="7">
    <location>
        <begin position="1"/>
        <end position="22"/>
    </location>
</feature>
<evidence type="ECO:0000256" key="8">
    <source>
        <dbReference type="SAM" id="Phobius"/>
    </source>
</evidence>
<dbReference type="Proteomes" id="UP000315689">
    <property type="component" value="Unassembled WGS sequence"/>
</dbReference>
<sequence>MTSNLVQPDKPSPEQVEDKPSKKKKFLSTFGIGKEKDDFVENFAMLISSGMDIILALTALEKEMKSKKMKKIVNEMKLLIDSGSPIWLAMQNTNLLTDQIISLVRIGEESGRLAENLQMIVEQQQKDKMFKSRLKSAMMYPMLVLVVGGAIGLGIAWFILPRLSSLFSSMNTNLPLPTKIMMFVGNFLGKYGSMVIPLLILLALIIYYFLFVFPKTKNLGFSLVRRLPFIKDLVLQIEIGRLGYILGSLLGAGLPIGDALNSLAGATTSQNYKEFYLTLRVGISEGKSFQQILSEFKKIANLIPVSVQHMIAASEKSGKLAETFLQIGKNYEDKIEITTKNMTIILEPLLLVVVWIGVLFIALAVILPIYSMIGGL</sequence>
<proteinExistence type="inferred from homology"/>
<evidence type="ECO:0000256" key="1">
    <source>
        <dbReference type="ARBA" id="ARBA00004651"/>
    </source>
</evidence>
<feature type="transmembrane region" description="Helical" evidence="8">
    <location>
        <begin position="138"/>
        <end position="160"/>
    </location>
</feature>
<evidence type="ECO:0000256" key="2">
    <source>
        <dbReference type="ARBA" id="ARBA00005745"/>
    </source>
</evidence>
<comment type="caution">
    <text evidence="10">The sequence shown here is derived from an EMBL/GenBank/DDBJ whole genome shotgun (WGS) entry which is preliminary data.</text>
</comment>
<evidence type="ECO:0000256" key="4">
    <source>
        <dbReference type="ARBA" id="ARBA00022692"/>
    </source>
</evidence>
<feature type="transmembrane region" description="Helical" evidence="8">
    <location>
        <begin position="191"/>
        <end position="213"/>
    </location>
</feature>
<comment type="subcellular location">
    <subcellularLocation>
        <location evidence="1">Cell membrane</location>
        <topology evidence="1">Multi-pass membrane protein</topology>
    </subcellularLocation>
</comment>
<dbReference type="PANTHER" id="PTHR30012:SF0">
    <property type="entry name" value="TYPE II SECRETION SYSTEM PROTEIN F-RELATED"/>
    <property type="match status" value="1"/>
</dbReference>
<keyword evidence="6 8" id="KW-0472">Membrane</keyword>
<keyword evidence="5 8" id="KW-1133">Transmembrane helix</keyword>
<feature type="transmembrane region" description="Helical" evidence="8">
    <location>
        <begin position="349"/>
        <end position="373"/>
    </location>
</feature>
<organism evidence="10 11">
    <name type="scientific">Candidatus Berkelbacteria bacterium Licking1014_7</name>
    <dbReference type="NCBI Taxonomy" id="2017147"/>
    <lineage>
        <taxon>Bacteria</taxon>
        <taxon>Candidatus Berkelbacteria</taxon>
    </lineage>
</organism>
<evidence type="ECO:0000313" key="10">
    <source>
        <dbReference type="EMBL" id="TSC92427.1"/>
    </source>
</evidence>
<dbReference type="InterPro" id="IPR018076">
    <property type="entry name" value="T2SS_GspF_dom"/>
</dbReference>
<dbReference type="PANTHER" id="PTHR30012">
    <property type="entry name" value="GENERAL SECRETION PATHWAY PROTEIN"/>
    <property type="match status" value="1"/>
</dbReference>